<dbReference type="AlphaFoldDB" id="A0A8T1VKA1"/>
<gene>
    <name evidence="1" type="ORF">PHYPSEUDO_006980</name>
</gene>
<dbReference type="EMBL" id="JAGDFM010000284">
    <property type="protein sequence ID" value="KAG7380639.1"/>
    <property type="molecule type" value="Genomic_DNA"/>
</dbReference>
<sequence length="135" mass="15010">MLTLSADGLDMYQESWSTGPSCSPGVQDYKKTAFAINEHPSLPALHLKKKKDSSAPLMIHGIGITLMSAIGQQASSFLRRILRLGTRWNRRIPTTEAFPTDAVRLQFKREGKFYACGPKLHCSEAQSYGRVKRVG</sequence>
<accession>A0A8T1VKA1</accession>
<dbReference type="Proteomes" id="UP000694044">
    <property type="component" value="Unassembled WGS sequence"/>
</dbReference>
<keyword evidence="2" id="KW-1185">Reference proteome</keyword>
<evidence type="ECO:0000313" key="2">
    <source>
        <dbReference type="Proteomes" id="UP000694044"/>
    </source>
</evidence>
<evidence type="ECO:0000313" key="1">
    <source>
        <dbReference type="EMBL" id="KAG7380639.1"/>
    </source>
</evidence>
<organism evidence="1 2">
    <name type="scientific">Phytophthora pseudosyringae</name>
    <dbReference type="NCBI Taxonomy" id="221518"/>
    <lineage>
        <taxon>Eukaryota</taxon>
        <taxon>Sar</taxon>
        <taxon>Stramenopiles</taxon>
        <taxon>Oomycota</taxon>
        <taxon>Peronosporomycetes</taxon>
        <taxon>Peronosporales</taxon>
        <taxon>Peronosporaceae</taxon>
        <taxon>Phytophthora</taxon>
    </lineage>
</organism>
<proteinExistence type="predicted"/>
<comment type="caution">
    <text evidence="1">The sequence shown here is derived from an EMBL/GenBank/DDBJ whole genome shotgun (WGS) entry which is preliminary data.</text>
</comment>
<protein>
    <submittedName>
        <fullName evidence="1">Uncharacterized protein</fullName>
    </submittedName>
</protein>
<reference evidence="1" key="1">
    <citation type="submission" date="2021-02" db="EMBL/GenBank/DDBJ databases">
        <authorList>
            <person name="Palmer J.M."/>
        </authorList>
    </citation>
    <scope>NUCLEOTIDE SEQUENCE</scope>
    <source>
        <strain evidence="1">SCRP734</strain>
    </source>
</reference>
<name>A0A8T1VKA1_9STRA</name>